<evidence type="ECO:0000313" key="3">
    <source>
        <dbReference type="Proteomes" id="UP000324222"/>
    </source>
</evidence>
<name>A0A5B7KAU1_PORTR</name>
<organism evidence="2 3">
    <name type="scientific">Portunus trituberculatus</name>
    <name type="common">Swimming crab</name>
    <name type="synonym">Neptunus trituberculatus</name>
    <dbReference type="NCBI Taxonomy" id="210409"/>
    <lineage>
        <taxon>Eukaryota</taxon>
        <taxon>Metazoa</taxon>
        <taxon>Ecdysozoa</taxon>
        <taxon>Arthropoda</taxon>
        <taxon>Crustacea</taxon>
        <taxon>Multicrustacea</taxon>
        <taxon>Malacostraca</taxon>
        <taxon>Eumalacostraca</taxon>
        <taxon>Eucarida</taxon>
        <taxon>Decapoda</taxon>
        <taxon>Pleocyemata</taxon>
        <taxon>Brachyura</taxon>
        <taxon>Eubrachyura</taxon>
        <taxon>Portunoidea</taxon>
        <taxon>Portunidae</taxon>
        <taxon>Portuninae</taxon>
        <taxon>Portunus</taxon>
    </lineage>
</organism>
<keyword evidence="3" id="KW-1185">Reference proteome</keyword>
<accession>A0A5B7KAU1</accession>
<gene>
    <name evidence="2" type="ORF">E2C01_099377</name>
</gene>
<proteinExistence type="predicted"/>
<dbReference type="AlphaFoldDB" id="A0A5B7KAU1"/>
<evidence type="ECO:0000256" key="1">
    <source>
        <dbReference type="SAM" id="MobiDB-lite"/>
    </source>
</evidence>
<evidence type="ECO:0000313" key="2">
    <source>
        <dbReference type="EMBL" id="MPD03727.1"/>
    </source>
</evidence>
<protein>
    <submittedName>
        <fullName evidence="2">Uncharacterized protein</fullName>
    </submittedName>
</protein>
<dbReference type="EMBL" id="VSRR010137556">
    <property type="protein sequence ID" value="MPD03727.1"/>
    <property type="molecule type" value="Genomic_DNA"/>
</dbReference>
<feature type="region of interest" description="Disordered" evidence="1">
    <location>
        <begin position="53"/>
        <end position="73"/>
    </location>
</feature>
<dbReference type="Proteomes" id="UP000324222">
    <property type="component" value="Unassembled WGS sequence"/>
</dbReference>
<feature type="compositionally biased region" description="Basic and acidic residues" evidence="1">
    <location>
        <begin position="59"/>
        <end position="73"/>
    </location>
</feature>
<comment type="caution">
    <text evidence="2">The sequence shown here is derived from an EMBL/GenBank/DDBJ whole genome shotgun (WGS) entry which is preliminary data.</text>
</comment>
<sequence>MVASGRGELPAAGVRLLVGSGQMKIGSERDDVELQSRQMESYSVEGRLAVQDRITSQTKRQERCLAESERESP</sequence>
<reference evidence="2 3" key="1">
    <citation type="submission" date="2019-05" db="EMBL/GenBank/DDBJ databases">
        <title>Another draft genome of Portunus trituberculatus and its Hox gene families provides insights of decapod evolution.</title>
        <authorList>
            <person name="Jeong J.-H."/>
            <person name="Song I."/>
            <person name="Kim S."/>
            <person name="Choi T."/>
            <person name="Kim D."/>
            <person name="Ryu S."/>
            <person name="Kim W."/>
        </authorList>
    </citation>
    <scope>NUCLEOTIDE SEQUENCE [LARGE SCALE GENOMIC DNA]</scope>
    <source>
        <tissue evidence="2">Muscle</tissue>
    </source>
</reference>